<dbReference type="EMBL" id="ML179201">
    <property type="protein sequence ID" value="THU95339.1"/>
    <property type="molecule type" value="Genomic_DNA"/>
</dbReference>
<sequence>MAGLDMFSKIPQRLTAPFGLLPDTEKLAFRREPSGLQKLATVRNISETDNYWNQYVVLFDTASEVFSLITPSDIRRALLDAPENIATLIRVICSRLFNLISDHTFPTPSSASISAFATSLIKTGTSERNPTKEVLNCLRVLQRVLPVVFELEGESSAFETEVLWKTVEVDDLEVGEGVTSDAPQFILEDEDEDEEEERDHQPSSSKSRPKKQLPSLGEKLFNAIIDLMFCCGFTLPTKIQKDHHKINYVIWEKGVGSTVDPGAIRQYDANKTEVLRLLLVLSSRQIYIPASSLFTTPSLYTLHIVQKLPRRDVLTVLCSLLNTAMNSSSGNSTSIGAMAGKLPYNHLVFKGEDPQTNLVATCFEALVVLLDFQSGGARDIITGTGESQSSMPTARTNAFRYFLMKLHRTQDFAFILNGVLGIMEQQVMIMNNILPGARKAIPYVAENIVFFWKIIELNKKFRSYLLESDRCMDLIAYLLCYNLEIKDKPEQHGICRALSYIIQTLSAEPSFGLKLLAPVKAQLPAKWHTSGTMADFLINATYSIVATTSGALTSLYPALIIALSNVAPYFKNLSVTASTRLIQLVTSFSNPMFLLSDEGHPRLLYFMLEVLNSVIFYHLSDNPNLIHGILSSHKTFEQLGTFTLSRGLRELRRVQLAKEEQARRRDSDDRKVGRRPSNDSQAPREEKKKLLSSEDNQDEESTAPEENRGRRSIVDSVSEEMVSPDENAAQEIGTEQSGPSEKVKGKMKERRSSSMSHSLERIAAQGIGRNGFIPTQEWVSSWQQGLPLDTVMLAISELLPKIQRMQASHKTNSASAIFDFLSEVDLKEVLPPTPPLNPRKFMWSDASVIWLSSLIWGEIFVRGMTPLGIWNSTNIRLFYVKHSQTQQRQITEAVSNVVGGILGRTNSDGSLSRTRT</sequence>
<evidence type="ECO:0008006" key="4">
    <source>
        <dbReference type="Google" id="ProtNLM"/>
    </source>
</evidence>
<name>A0A4S8LZY9_DENBC</name>
<feature type="compositionally biased region" description="Low complexity" evidence="1">
    <location>
        <begin position="202"/>
        <end position="213"/>
    </location>
</feature>
<feature type="compositionally biased region" description="Basic and acidic residues" evidence="1">
    <location>
        <begin position="741"/>
        <end position="752"/>
    </location>
</feature>
<feature type="region of interest" description="Disordered" evidence="1">
    <location>
        <begin position="657"/>
        <end position="757"/>
    </location>
</feature>
<dbReference type="GO" id="GO:0016020">
    <property type="term" value="C:membrane"/>
    <property type="evidence" value="ECO:0007669"/>
    <property type="project" value="TreeGrafter"/>
</dbReference>
<reference evidence="2 3" key="1">
    <citation type="journal article" date="2019" name="Nat. Ecol. Evol.">
        <title>Megaphylogeny resolves global patterns of mushroom evolution.</title>
        <authorList>
            <person name="Varga T."/>
            <person name="Krizsan K."/>
            <person name="Foldi C."/>
            <person name="Dima B."/>
            <person name="Sanchez-Garcia M."/>
            <person name="Sanchez-Ramirez S."/>
            <person name="Szollosi G.J."/>
            <person name="Szarkandi J.G."/>
            <person name="Papp V."/>
            <person name="Albert L."/>
            <person name="Andreopoulos W."/>
            <person name="Angelini C."/>
            <person name="Antonin V."/>
            <person name="Barry K.W."/>
            <person name="Bougher N.L."/>
            <person name="Buchanan P."/>
            <person name="Buyck B."/>
            <person name="Bense V."/>
            <person name="Catcheside P."/>
            <person name="Chovatia M."/>
            <person name="Cooper J."/>
            <person name="Damon W."/>
            <person name="Desjardin D."/>
            <person name="Finy P."/>
            <person name="Geml J."/>
            <person name="Haridas S."/>
            <person name="Hughes K."/>
            <person name="Justo A."/>
            <person name="Karasinski D."/>
            <person name="Kautmanova I."/>
            <person name="Kiss B."/>
            <person name="Kocsube S."/>
            <person name="Kotiranta H."/>
            <person name="LaButti K.M."/>
            <person name="Lechner B.E."/>
            <person name="Liimatainen K."/>
            <person name="Lipzen A."/>
            <person name="Lukacs Z."/>
            <person name="Mihaltcheva S."/>
            <person name="Morgado L.N."/>
            <person name="Niskanen T."/>
            <person name="Noordeloos M.E."/>
            <person name="Ohm R.A."/>
            <person name="Ortiz-Santana B."/>
            <person name="Ovrebo C."/>
            <person name="Racz N."/>
            <person name="Riley R."/>
            <person name="Savchenko A."/>
            <person name="Shiryaev A."/>
            <person name="Soop K."/>
            <person name="Spirin V."/>
            <person name="Szebenyi C."/>
            <person name="Tomsovsky M."/>
            <person name="Tulloss R.E."/>
            <person name="Uehling J."/>
            <person name="Grigoriev I.V."/>
            <person name="Vagvolgyi C."/>
            <person name="Papp T."/>
            <person name="Martin F.M."/>
            <person name="Miettinen O."/>
            <person name="Hibbett D.S."/>
            <person name="Nagy L.G."/>
        </authorList>
    </citation>
    <scope>NUCLEOTIDE SEQUENCE [LARGE SCALE GENOMIC DNA]</scope>
    <source>
        <strain evidence="2 3">CBS 962.96</strain>
    </source>
</reference>
<dbReference type="GO" id="GO:0005797">
    <property type="term" value="C:Golgi medial cisterna"/>
    <property type="evidence" value="ECO:0007669"/>
    <property type="project" value="TreeGrafter"/>
</dbReference>
<dbReference type="GO" id="GO:0000138">
    <property type="term" value="C:Golgi trans cisterna"/>
    <property type="evidence" value="ECO:0007669"/>
    <property type="project" value="TreeGrafter"/>
</dbReference>
<protein>
    <recommendedName>
        <fullName evidence="4">High-temperature-induced dauer-formation protein</fullName>
    </recommendedName>
</protein>
<gene>
    <name evidence="2" type="ORF">K435DRAFT_755788</name>
</gene>
<organism evidence="2 3">
    <name type="scientific">Dendrothele bispora (strain CBS 962.96)</name>
    <dbReference type="NCBI Taxonomy" id="1314807"/>
    <lineage>
        <taxon>Eukaryota</taxon>
        <taxon>Fungi</taxon>
        <taxon>Dikarya</taxon>
        <taxon>Basidiomycota</taxon>
        <taxon>Agaricomycotina</taxon>
        <taxon>Agaricomycetes</taxon>
        <taxon>Agaricomycetidae</taxon>
        <taxon>Agaricales</taxon>
        <taxon>Agaricales incertae sedis</taxon>
        <taxon>Dendrothele</taxon>
    </lineage>
</organism>
<dbReference type="PANTHER" id="PTHR21575">
    <property type="entry name" value="PROTEIN HID1"/>
    <property type="match status" value="1"/>
</dbReference>
<feature type="region of interest" description="Disordered" evidence="1">
    <location>
        <begin position="183"/>
        <end position="213"/>
    </location>
</feature>
<evidence type="ECO:0000313" key="2">
    <source>
        <dbReference type="EMBL" id="THU95339.1"/>
    </source>
</evidence>
<feature type="compositionally biased region" description="Basic and acidic residues" evidence="1">
    <location>
        <begin position="657"/>
        <end position="671"/>
    </location>
</feature>
<proteinExistence type="predicted"/>
<dbReference type="OrthoDB" id="432953at2759"/>
<accession>A0A4S8LZY9</accession>
<feature type="compositionally biased region" description="Acidic residues" evidence="1">
    <location>
        <begin position="187"/>
        <end position="197"/>
    </location>
</feature>
<keyword evidence="3" id="KW-1185">Reference proteome</keyword>
<evidence type="ECO:0000313" key="3">
    <source>
        <dbReference type="Proteomes" id="UP000297245"/>
    </source>
</evidence>
<dbReference type="Proteomes" id="UP000297245">
    <property type="component" value="Unassembled WGS sequence"/>
</dbReference>
<evidence type="ECO:0000256" key="1">
    <source>
        <dbReference type="SAM" id="MobiDB-lite"/>
    </source>
</evidence>
<feature type="compositionally biased region" description="Basic and acidic residues" evidence="1">
    <location>
        <begin position="682"/>
        <end position="692"/>
    </location>
</feature>
<dbReference type="InterPro" id="IPR026705">
    <property type="entry name" value="Hid-1/Ecm30"/>
</dbReference>
<dbReference type="PANTHER" id="PTHR21575:SF12">
    <property type="entry name" value="PROTEIN HID1"/>
    <property type="match status" value="1"/>
</dbReference>
<dbReference type="Pfam" id="PF12722">
    <property type="entry name" value="Hid1"/>
    <property type="match status" value="1"/>
</dbReference>
<dbReference type="AlphaFoldDB" id="A0A4S8LZY9"/>